<reference evidence="3 4" key="1">
    <citation type="submission" date="2018-10" db="EMBL/GenBank/DDBJ databases">
        <title>Genome assembly for a Yunnan-Guizhou Plateau 3E fish, Anabarilius grahami (Regan), and its evolutionary and genetic applications.</title>
        <authorList>
            <person name="Jiang W."/>
        </authorList>
    </citation>
    <scope>NUCLEOTIDE SEQUENCE [LARGE SCALE GENOMIC DNA]</scope>
    <source>
        <strain evidence="3">AG-KIZ</strain>
        <tissue evidence="3">Muscle</tissue>
    </source>
</reference>
<dbReference type="InterPro" id="IPR013762">
    <property type="entry name" value="Integrase-like_cat_sf"/>
</dbReference>
<dbReference type="GO" id="GO:0032259">
    <property type="term" value="P:methylation"/>
    <property type="evidence" value="ECO:0007669"/>
    <property type="project" value="UniProtKB-KW"/>
</dbReference>
<dbReference type="GO" id="GO:0003677">
    <property type="term" value="F:DNA binding"/>
    <property type="evidence" value="ECO:0007669"/>
    <property type="project" value="InterPro"/>
</dbReference>
<evidence type="ECO:0000256" key="1">
    <source>
        <dbReference type="SAM" id="MobiDB-lite"/>
    </source>
</evidence>
<gene>
    <name evidence="3" type="ORF">DPX16_20051</name>
</gene>
<dbReference type="Pfam" id="PF00856">
    <property type="entry name" value="SET"/>
    <property type="match status" value="1"/>
</dbReference>
<feature type="compositionally biased region" description="Polar residues" evidence="1">
    <location>
        <begin position="258"/>
        <end position="274"/>
    </location>
</feature>
<feature type="compositionally biased region" description="Polar residues" evidence="1">
    <location>
        <begin position="209"/>
        <end position="219"/>
    </location>
</feature>
<sequence>MVRKKRIKPEQDAKEHILSGKDKAFIEGRQINTFKGRGVFALEHIESSTFVVEYRGILSQSKHVEDVQGNYLFDFTWNGTRYCIDATKEDGSLGRLLNDDHRNPNCKVKTIIVDGRPHLCLFSIRDIFPDEEVTYNYGDSSWPWRLRELCDETSVTVTECSVKPSSSVNEKELCDDETSVTVTECSVKPSSSANEKELCDDETSVTVTECSVKPSSSANEKPDVEYSSFEESSSDEEYSPHADKNAEESSSDDFIPDSRQNSDGDNDSLSVNTWNPPYCKSTPAVSKSSVSAKSVPPQPVHCSSTEQEMVGDISSSAQDLICDNHDTATDDIEMLHRFKKTPAVSSFERSDTDNVQNPKNTFSTHKYYCYVCKKPQSKIARHFKKHQDSETEIAAAFLLPKQSQDRKRLLEKLRNRGNFEHNQEVMESKSGPLKVRRWPGKSETELSAKTYVHCVYCKGLFVRKELWRHTRRCPSKMSSESEATGKAKVLVLADIAESTFSQAISPEVWKILGKMKDDDISSVVRNDFLILKLSQCLYNKHGSDPTKSEYIRQKVREMGRLLISLRKKYAIFSFEDAVKPNNFYKVVEAVKDVAGYDEKSHSYKTPSLALKLGHSLKKIGNIILCRAIAAEDDSTTKAAERFKRLCSCEWAEHVSHAALATLSKSKFNKPSTIPFTHDVQLLHQHLEKKSVDAFASLKNHESSHTYAELSKVTLAQVIIFNRRRAGEVSKMTLECFRKRDQTELYDDIAVGLSPFEKKMSKHFSRVEIMGKKGRKVAILLNPDLVKAIQLLVDKRDACEVDVDNPFLFGRPKCSPTSFFRGQDCIRLFASQCGAQYPEYLRSTQLRKQVATMSQIRNLKDNELDQLANFLGHDIRVHRDYYRLPDATIEIAKISKLLLAMEKGTLANFQGKSLDEIEIEDEIDVELDEEEISDEESEPVPGVRGNEQVMELTQDEAKSSNETKSRKTVKRPWSPNEVNAVMKHFKIHISKGHLASKPECEQCKTAEDPVLRERTVQNIRDFVRNRGLMLKNKCS</sequence>
<proteinExistence type="predicted"/>
<dbReference type="GO" id="GO:0008168">
    <property type="term" value="F:methyltransferase activity"/>
    <property type="evidence" value="ECO:0007669"/>
    <property type="project" value="UniProtKB-KW"/>
</dbReference>
<dbReference type="Gene3D" id="2.170.270.10">
    <property type="entry name" value="SET domain"/>
    <property type="match status" value="1"/>
</dbReference>
<comment type="caution">
    <text evidence="3">The sequence shown here is derived from an EMBL/GenBank/DDBJ whole genome shotgun (WGS) entry which is preliminary data.</text>
</comment>
<dbReference type="AlphaFoldDB" id="A0A3N0XQJ4"/>
<dbReference type="EMBL" id="RJVU01063416">
    <property type="protein sequence ID" value="ROJ25238.1"/>
    <property type="molecule type" value="Genomic_DNA"/>
</dbReference>
<dbReference type="InterPro" id="IPR046341">
    <property type="entry name" value="SET_dom_sf"/>
</dbReference>
<dbReference type="InterPro" id="IPR001214">
    <property type="entry name" value="SET_dom"/>
</dbReference>
<dbReference type="SUPFAM" id="SSF82199">
    <property type="entry name" value="SET domain"/>
    <property type="match status" value="1"/>
</dbReference>
<dbReference type="GO" id="GO:0015074">
    <property type="term" value="P:DNA integration"/>
    <property type="evidence" value="ECO:0007669"/>
    <property type="project" value="InterPro"/>
</dbReference>
<feature type="domain" description="SET" evidence="2">
    <location>
        <begin position="24"/>
        <end position="138"/>
    </location>
</feature>
<dbReference type="Proteomes" id="UP000281406">
    <property type="component" value="Unassembled WGS sequence"/>
</dbReference>
<keyword evidence="3" id="KW-0489">Methyltransferase</keyword>
<organism evidence="3 4">
    <name type="scientific">Anabarilius grahami</name>
    <name type="common">Kanglang fish</name>
    <name type="synonym">Barilius grahami</name>
    <dbReference type="NCBI Taxonomy" id="495550"/>
    <lineage>
        <taxon>Eukaryota</taxon>
        <taxon>Metazoa</taxon>
        <taxon>Chordata</taxon>
        <taxon>Craniata</taxon>
        <taxon>Vertebrata</taxon>
        <taxon>Euteleostomi</taxon>
        <taxon>Actinopterygii</taxon>
        <taxon>Neopterygii</taxon>
        <taxon>Teleostei</taxon>
        <taxon>Ostariophysi</taxon>
        <taxon>Cypriniformes</taxon>
        <taxon>Xenocyprididae</taxon>
        <taxon>Xenocypridinae</taxon>
        <taxon>Xenocypridinae incertae sedis</taxon>
        <taxon>Anabarilius</taxon>
    </lineage>
</organism>
<dbReference type="Gene3D" id="1.10.443.10">
    <property type="entry name" value="Intergrase catalytic core"/>
    <property type="match status" value="1"/>
</dbReference>
<dbReference type="OrthoDB" id="5376140at2759"/>
<evidence type="ECO:0000313" key="3">
    <source>
        <dbReference type="EMBL" id="ROJ25238.1"/>
    </source>
</evidence>
<feature type="region of interest" description="Disordered" evidence="1">
    <location>
        <begin position="209"/>
        <end position="274"/>
    </location>
</feature>
<dbReference type="PROSITE" id="PS50280">
    <property type="entry name" value="SET"/>
    <property type="match status" value="1"/>
</dbReference>
<dbReference type="SMART" id="SM00317">
    <property type="entry name" value="SET"/>
    <property type="match status" value="1"/>
</dbReference>
<name>A0A3N0XQJ4_ANAGA</name>
<accession>A0A3N0XQJ4</accession>
<evidence type="ECO:0000259" key="2">
    <source>
        <dbReference type="PROSITE" id="PS50280"/>
    </source>
</evidence>
<keyword evidence="4" id="KW-1185">Reference proteome</keyword>
<dbReference type="PANTHER" id="PTHR33480:SF5">
    <property type="entry name" value="SI:DKEY-51D8.9"/>
    <property type="match status" value="1"/>
</dbReference>
<protein>
    <submittedName>
        <fullName evidence="3">Histone-lysine N-methyltransferase pr-set7</fullName>
    </submittedName>
</protein>
<evidence type="ECO:0000313" key="4">
    <source>
        <dbReference type="Proteomes" id="UP000281406"/>
    </source>
</evidence>
<dbReference type="GO" id="GO:0006310">
    <property type="term" value="P:DNA recombination"/>
    <property type="evidence" value="ECO:0007669"/>
    <property type="project" value="InterPro"/>
</dbReference>
<feature type="compositionally biased region" description="Basic and acidic residues" evidence="1">
    <location>
        <begin position="238"/>
        <end position="247"/>
    </location>
</feature>
<keyword evidence="3" id="KW-0808">Transferase</keyword>
<dbReference type="PANTHER" id="PTHR33480">
    <property type="entry name" value="SET DOMAIN-CONTAINING PROTEIN-RELATED"/>
    <property type="match status" value="1"/>
</dbReference>